<evidence type="ECO:0000256" key="8">
    <source>
        <dbReference type="ARBA" id="ARBA00022840"/>
    </source>
</evidence>
<name>A0AAV5DGM1_ELECO</name>
<dbReference type="Gene3D" id="3.30.200.20">
    <property type="entry name" value="Phosphorylase Kinase, domain 1"/>
    <property type="match status" value="1"/>
</dbReference>
<keyword evidence="3" id="KW-0808">Transferase</keyword>
<comment type="caution">
    <text evidence="16">The sequence shown here is derived from an EMBL/GenBank/DDBJ whole genome shotgun (WGS) entry which is preliminary data.</text>
</comment>
<evidence type="ECO:0000256" key="13">
    <source>
        <dbReference type="SAM" id="MobiDB-lite"/>
    </source>
</evidence>
<evidence type="ECO:0000256" key="10">
    <source>
        <dbReference type="ARBA" id="ARBA00023136"/>
    </source>
</evidence>
<keyword evidence="10 14" id="KW-0472">Membrane</keyword>
<dbReference type="SMART" id="SM00220">
    <property type="entry name" value="S_TKc"/>
    <property type="match status" value="1"/>
</dbReference>
<dbReference type="PROSITE" id="PS00107">
    <property type="entry name" value="PROTEIN_KINASE_ATP"/>
    <property type="match status" value="1"/>
</dbReference>
<reference evidence="16" key="2">
    <citation type="submission" date="2021-12" db="EMBL/GenBank/DDBJ databases">
        <title>Resequencing data analysis of finger millet.</title>
        <authorList>
            <person name="Hatakeyama M."/>
            <person name="Aluri S."/>
            <person name="Balachadran M.T."/>
            <person name="Sivarajan S.R."/>
            <person name="Poveda L."/>
            <person name="Shimizu-Inatsugi R."/>
            <person name="Schlapbach R."/>
            <person name="Sreeman S.M."/>
            <person name="Shimizu K.K."/>
        </authorList>
    </citation>
    <scope>NUCLEOTIDE SEQUENCE</scope>
</reference>
<dbReference type="Gene3D" id="1.10.510.10">
    <property type="entry name" value="Transferase(Phosphotransferase) domain 1"/>
    <property type="match status" value="1"/>
</dbReference>
<keyword evidence="4 14" id="KW-0812">Transmembrane</keyword>
<organism evidence="16 17">
    <name type="scientific">Eleusine coracana subsp. coracana</name>
    <dbReference type="NCBI Taxonomy" id="191504"/>
    <lineage>
        <taxon>Eukaryota</taxon>
        <taxon>Viridiplantae</taxon>
        <taxon>Streptophyta</taxon>
        <taxon>Embryophyta</taxon>
        <taxon>Tracheophyta</taxon>
        <taxon>Spermatophyta</taxon>
        <taxon>Magnoliopsida</taxon>
        <taxon>Liliopsida</taxon>
        <taxon>Poales</taxon>
        <taxon>Poaceae</taxon>
        <taxon>PACMAD clade</taxon>
        <taxon>Chloridoideae</taxon>
        <taxon>Cynodonteae</taxon>
        <taxon>Eleusininae</taxon>
        <taxon>Eleusine</taxon>
    </lineage>
</organism>
<evidence type="ECO:0000313" key="17">
    <source>
        <dbReference type="Proteomes" id="UP001054889"/>
    </source>
</evidence>
<evidence type="ECO:0000256" key="12">
    <source>
        <dbReference type="PROSITE-ProRule" id="PRU10141"/>
    </source>
</evidence>
<keyword evidence="2" id="KW-0723">Serine/threonine-protein kinase</keyword>
<evidence type="ECO:0000256" key="1">
    <source>
        <dbReference type="ARBA" id="ARBA00004479"/>
    </source>
</evidence>
<dbReference type="InterPro" id="IPR045874">
    <property type="entry name" value="LRK10/LRL21-25-like"/>
</dbReference>
<dbReference type="InterPro" id="IPR000719">
    <property type="entry name" value="Prot_kinase_dom"/>
</dbReference>
<feature type="domain" description="Protein kinase" evidence="15">
    <location>
        <begin position="203"/>
        <end position="513"/>
    </location>
</feature>
<evidence type="ECO:0000256" key="5">
    <source>
        <dbReference type="ARBA" id="ARBA00022729"/>
    </source>
</evidence>
<proteinExistence type="predicted"/>
<evidence type="ECO:0000256" key="9">
    <source>
        <dbReference type="ARBA" id="ARBA00022989"/>
    </source>
</evidence>
<evidence type="ECO:0000256" key="3">
    <source>
        <dbReference type="ARBA" id="ARBA00022679"/>
    </source>
</evidence>
<dbReference type="PROSITE" id="PS00108">
    <property type="entry name" value="PROTEIN_KINASE_ST"/>
    <property type="match status" value="1"/>
</dbReference>
<comment type="subcellular location">
    <subcellularLocation>
        <location evidence="1">Membrane</location>
        <topology evidence="1">Single-pass type I membrane protein</topology>
    </subcellularLocation>
</comment>
<dbReference type="GO" id="GO:0005524">
    <property type="term" value="F:ATP binding"/>
    <property type="evidence" value="ECO:0007669"/>
    <property type="project" value="UniProtKB-UniRule"/>
</dbReference>
<evidence type="ECO:0000256" key="7">
    <source>
        <dbReference type="ARBA" id="ARBA00022777"/>
    </source>
</evidence>
<protein>
    <recommendedName>
        <fullName evidence="15">Protein kinase domain-containing protein</fullName>
    </recommendedName>
</protein>
<keyword evidence="17" id="KW-1185">Reference proteome</keyword>
<dbReference type="PROSITE" id="PS50011">
    <property type="entry name" value="PROTEIN_KINASE_DOM"/>
    <property type="match status" value="1"/>
</dbReference>
<evidence type="ECO:0000259" key="15">
    <source>
        <dbReference type="PROSITE" id="PS50011"/>
    </source>
</evidence>
<dbReference type="Pfam" id="PF07714">
    <property type="entry name" value="PK_Tyr_Ser-Thr"/>
    <property type="match status" value="1"/>
</dbReference>
<reference evidence="16" key="1">
    <citation type="journal article" date="2018" name="DNA Res.">
        <title>Multiple hybrid de novo genome assembly of finger millet, an orphan allotetraploid crop.</title>
        <authorList>
            <person name="Hatakeyama M."/>
            <person name="Aluri S."/>
            <person name="Balachadran M.T."/>
            <person name="Sivarajan S.R."/>
            <person name="Patrignani A."/>
            <person name="Gruter S."/>
            <person name="Poveda L."/>
            <person name="Shimizu-Inatsugi R."/>
            <person name="Baeten J."/>
            <person name="Francoijs K.J."/>
            <person name="Nataraja K.N."/>
            <person name="Reddy Y.A.N."/>
            <person name="Phadnis S."/>
            <person name="Ravikumar R.L."/>
            <person name="Schlapbach R."/>
            <person name="Sreeman S.M."/>
            <person name="Shimizu K.K."/>
        </authorList>
    </citation>
    <scope>NUCLEOTIDE SEQUENCE</scope>
</reference>
<evidence type="ECO:0000256" key="11">
    <source>
        <dbReference type="ARBA" id="ARBA00023180"/>
    </source>
</evidence>
<evidence type="ECO:0000256" key="2">
    <source>
        <dbReference type="ARBA" id="ARBA00022527"/>
    </source>
</evidence>
<evidence type="ECO:0000256" key="14">
    <source>
        <dbReference type="SAM" id="Phobius"/>
    </source>
</evidence>
<keyword evidence="6 12" id="KW-0547">Nucleotide-binding</keyword>
<dbReference type="InterPro" id="IPR001245">
    <property type="entry name" value="Ser-Thr/Tyr_kinase_cat_dom"/>
</dbReference>
<dbReference type="PANTHER" id="PTHR27009">
    <property type="entry name" value="RUST RESISTANCE KINASE LR10-RELATED"/>
    <property type="match status" value="1"/>
</dbReference>
<evidence type="ECO:0000256" key="4">
    <source>
        <dbReference type="ARBA" id="ARBA00022692"/>
    </source>
</evidence>
<keyword evidence="9 14" id="KW-1133">Transmembrane helix</keyword>
<dbReference type="GO" id="GO:0004674">
    <property type="term" value="F:protein serine/threonine kinase activity"/>
    <property type="evidence" value="ECO:0007669"/>
    <property type="project" value="UniProtKB-KW"/>
</dbReference>
<dbReference type="Proteomes" id="UP001054889">
    <property type="component" value="Unassembled WGS sequence"/>
</dbReference>
<dbReference type="GO" id="GO:0016020">
    <property type="term" value="C:membrane"/>
    <property type="evidence" value="ECO:0007669"/>
    <property type="project" value="UniProtKB-SubCell"/>
</dbReference>
<keyword evidence="8 12" id="KW-0067">ATP-binding</keyword>
<keyword evidence="7" id="KW-0418">Kinase</keyword>
<accession>A0AAV5DGM1</accession>
<gene>
    <name evidence="16" type="primary">ga27642</name>
    <name evidence="16" type="ORF">PR202_ga27642</name>
</gene>
<keyword evidence="5" id="KW-0732">Signal</keyword>
<dbReference type="InterPro" id="IPR017441">
    <property type="entry name" value="Protein_kinase_ATP_BS"/>
</dbReference>
<evidence type="ECO:0000256" key="6">
    <source>
        <dbReference type="ARBA" id="ARBA00022741"/>
    </source>
</evidence>
<dbReference type="InterPro" id="IPR011009">
    <property type="entry name" value="Kinase-like_dom_sf"/>
</dbReference>
<dbReference type="EMBL" id="BQKI01000016">
    <property type="protein sequence ID" value="GJN09620.1"/>
    <property type="molecule type" value="Genomic_DNA"/>
</dbReference>
<keyword evidence="11" id="KW-0325">Glycoprotein</keyword>
<sequence>MGPVNRRSYDYACSEDSLLPSLVELGLRGGSNPPTDGGTGRIAMGDPSRGSLDPEDPAIFSGDDQQSPEIRCSPPIISIQSRGTETSTNFNMANDDATTGGNIAIAIVSVITGGVVVIVVSMLIYKCVKLHMLRKYGYHGQAAPPVLPLVAGTTAAVPSSQQANGVISITMTSGSKKSSSNLVDVVKDRPVRFSSLQLQEFTGGYAEKLGAGGFGSVYKGHIPLPDCNGGSLAVAVKVLHAGMGKRAEEQFMAEIGTIGRTSHVNLVRLYGFCFEADLKALVYEFMPNGSLEGHLFTNNNSDQRIGFDTLFDVAVWTGKAIRYLHGECEQRIIHYDIKPGNVLLDESFRPKVADFGLARLCDRERTHLTMTGGGRGTPGYAAPELWMGAPATHKCDVYSYGMLLFEILGRRRNYVDVHEDSGERWYPRWVWQRLDRGEAEAVVEKALADCMVDKDGKNKVGEDGGRRKKVERMCAVALWCVQYRPEDRPSMSGVVRMLEGDEDVAAPAVSPFAHLDCDPLLPSVTGTTATTVYSDTSLRLA</sequence>
<feature type="region of interest" description="Disordered" evidence="13">
    <location>
        <begin position="24"/>
        <end position="71"/>
    </location>
</feature>
<dbReference type="SUPFAM" id="SSF56112">
    <property type="entry name" value="Protein kinase-like (PK-like)"/>
    <property type="match status" value="1"/>
</dbReference>
<dbReference type="InterPro" id="IPR008271">
    <property type="entry name" value="Ser/Thr_kinase_AS"/>
</dbReference>
<feature type="binding site" evidence="12">
    <location>
        <position position="237"/>
    </location>
    <ligand>
        <name>ATP</name>
        <dbReference type="ChEBI" id="CHEBI:30616"/>
    </ligand>
</feature>
<dbReference type="AlphaFoldDB" id="A0AAV5DGM1"/>
<feature type="transmembrane region" description="Helical" evidence="14">
    <location>
        <begin position="103"/>
        <end position="125"/>
    </location>
</feature>
<evidence type="ECO:0000313" key="16">
    <source>
        <dbReference type="EMBL" id="GJN09620.1"/>
    </source>
</evidence>